<sequence>MHPVLFKIGSFELHSWGVAAVISFLLGISVALRRAPRFKVKPDTIMDLAVIVMISAIVGSRIWYVVYHLDEFRGHWFDTINPFQHGQIGIAGLSMVGGVVLAIIASVAYTRIKKLSFLRIADAVAPSFLLGAGIQRLGGCFLNGCCFGRPTNSFLGMVFPAEGVAGTYFPGVHIWPTQLFASALGFAGFALIIWLGRRHSFPGYTFWQVFAYYSLDRIFVDQFRYYEPHQILWTPGPLTINVNDIVLAMLFIICIVFWFRGWSKSKKSKPAC</sequence>
<protein>
    <recommendedName>
        <fullName evidence="7">Phosphatidylglycerol--prolipoprotein diacylglyceryl transferase</fullName>
        <ecNumber evidence="7">2.5.1.145</ecNumber>
    </recommendedName>
</protein>
<proteinExistence type="inferred from homology"/>
<evidence type="ECO:0000256" key="3">
    <source>
        <dbReference type="ARBA" id="ARBA00022679"/>
    </source>
</evidence>
<keyword evidence="6 7" id="KW-0472">Membrane</keyword>
<dbReference type="GO" id="GO:0042158">
    <property type="term" value="P:lipoprotein biosynthetic process"/>
    <property type="evidence" value="ECO:0007669"/>
    <property type="project" value="UniProtKB-UniRule"/>
</dbReference>
<feature type="transmembrane region" description="Helical" evidence="7">
    <location>
        <begin position="13"/>
        <end position="32"/>
    </location>
</feature>
<reference evidence="8 9" key="1">
    <citation type="submission" date="2017-07" db="EMBL/GenBank/DDBJ databases">
        <title>Recovery of genomes from metagenomes via a dereplication, aggregation, and scoring strategy.</title>
        <authorList>
            <person name="Sieber C.M."/>
            <person name="Probst A.J."/>
            <person name="Sharrar A."/>
            <person name="Thomas B.C."/>
            <person name="Hess M."/>
            <person name="Tringe S.G."/>
            <person name="Banfield J.F."/>
        </authorList>
    </citation>
    <scope>NUCLEOTIDE SEQUENCE [LARGE SCALE GENOMIC DNA]</scope>
    <source>
        <strain evidence="8">JGI_Cruoil_03_51_56</strain>
    </source>
</reference>
<dbReference type="EC" id="2.5.1.145" evidence="7"/>
<dbReference type="GO" id="GO:0008961">
    <property type="term" value="F:phosphatidylglycerol-prolipoprotein diacylglyceryl transferase activity"/>
    <property type="evidence" value="ECO:0007669"/>
    <property type="project" value="UniProtKB-UniRule"/>
</dbReference>
<feature type="binding site" evidence="7">
    <location>
        <position position="136"/>
    </location>
    <ligand>
        <name>a 1,2-diacyl-sn-glycero-3-phospho-(1'-sn-glycerol)</name>
        <dbReference type="ChEBI" id="CHEBI:64716"/>
    </ligand>
</feature>
<evidence type="ECO:0000256" key="7">
    <source>
        <dbReference type="HAMAP-Rule" id="MF_01147"/>
    </source>
</evidence>
<comment type="similarity">
    <text evidence="1 7">Belongs to the Lgt family.</text>
</comment>
<dbReference type="EMBL" id="NOZP01000157">
    <property type="protein sequence ID" value="OYD14470.1"/>
    <property type="molecule type" value="Genomic_DNA"/>
</dbReference>
<accession>A0A235BPP0</accession>
<evidence type="ECO:0000256" key="6">
    <source>
        <dbReference type="ARBA" id="ARBA00023136"/>
    </source>
</evidence>
<comment type="subcellular location">
    <subcellularLocation>
        <location evidence="7">Cell membrane</location>
        <topology evidence="7">Multi-pass membrane protein</topology>
    </subcellularLocation>
</comment>
<feature type="transmembrane region" description="Helical" evidence="7">
    <location>
        <begin position="86"/>
        <end position="109"/>
    </location>
</feature>
<organism evidence="8 9">
    <name type="scientific">candidate division WOR-3 bacterium JGI_Cruoil_03_51_56</name>
    <dbReference type="NCBI Taxonomy" id="1973747"/>
    <lineage>
        <taxon>Bacteria</taxon>
        <taxon>Bacteria division WOR-3</taxon>
    </lineage>
</organism>
<feature type="transmembrane region" description="Helical" evidence="7">
    <location>
        <begin position="238"/>
        <end position="259"/>
    </location>
</feature>
<dbReference type="UniPathway" id="UPA00664"/>
<dbReference type="InterPro" id="IPR001640">
    <property type="entry name" value="Lgt"/>
</dbReference>
<dbReference type="NCBIfam" id="TIGR00544">
    <property type="entry name" value="lgt"/>
    <property type="match status" value="1"/>
</dbReference>
<comment type="catalytic activity">
    <reaction evidence="7">
        <text>L-cysteinyl-[prolipoprotein] + a 1,2-diacyl-sn-glycero-3-phospho-(1'-sn-glycerol) = an S-1,2-diacyl-sn-glyceryl-L-cysteinyl-[prolipoprotein] + sn-glycerol 1-phosphate + H(+)</text>
        <dbReference type="Rhea" id="RHEA:56712"/>
        <dbReference type="Rhea" id="RHEA-COMP:14679"/>
        <dbReference type="Rhea" id="RHEA-COMP:14680"/>
        <dbReference type="ChEBI" id="CHEBI:15378"/>
        <dbReference type="ChEBI" id="CHEBI:29950"/>
        <dbReference type="ChEBI" id="CHEBI:57685"/>
        <dbReference type="ChEBI" id="CHEBI:64716"/>
        <dbReference type="ChEBI" id="CHEBI:140658"/>
        <dbReference type="EC" id="2.5.1.145"/>
    </reaction>
</comment>
<comment type="caution">
    <text evidence="8">The sequence shown here is derived from an EMBL/GenBank/DDBJ whole genome shotgun (WGS) entry which is preliminary data.</text>
</comment>
<comment type="function">
    <text evidence="7">Catalyzes the transfer of the diacylglyceryl group from phosphatidylglycerol to the sulfhydryl group of the N-terminal cysteine of a prolipoprotein, the first step in the formation of mature lipoproteins.</text>
</comment>
<dbReference type="HAMAP" id="MF_01147">
    <property type="entry name" value="Lgt"/>
    <property type="match status" value="1"/>
</dbReference>
<evidence type="ECO:0000256" key="2">
    <source>
        <dbReference type="ARBA" id="ARBA00022475"/>
    </source>
</evidence>
<feature type="transmembrane region" description="Helical" evidence="7">
    <location>
        <begin position="179"/>
        <end position="196"/>
    </location>
</feature>
<dbReference type="Pfam" id="PF01790">
    <property type="entry name" value="LGT"/>
    <property type="match status" value="1"/>
</dbReference>
<evidence type="ECO:0000256" key="4">
    <source>
        <dbReference type="ARBA" id="ARBA00022692"/>
    </source>
</evidence>
<evidence type="ECO:0000313" key="8">
    <source>
        <dbReference type="EMBL" id="OYD14470.1"/>
    </source>
</evidence>
<evidence type="ECO:0000256" key="1">
    <source>
        <dbReference type="ARBA" id="ARBA00007150"/>
    </source>
</evidence>
<feature type="transmembrane region" description="Helical" evidence="7">
    <location>
        <begin position="44"/>
        <end position="66"/>
    </location>
</feature>
<comment type="pathway">
    <text evidence="7">Protein modification; lipoprotein biosynthesis (diacylglyceryl transfer).</text>
</comment>
<gene>
    <name evidence="7 8" type="primary">lgt</name>
    <name evidence="8" type="ORF">CH330_08655</name>
</gene>
<evidence type="ECO:0000256" key="5">
    <source>
        <dbReference type="ARBA" id="ARBA00022989"/>
    </source>
</evidence>
<dbReference type="PANTHER" id="PTHR30589:SF0">
    <property type="entry name" value="PHOSPHATIDYLGLYCEROL--PROLIPOPROTEIN DIACYLGLYCERYL TRANSFERASE"/>
    <property type="match status" value="1"/>
</dbReference>
<name>A0A235BPP0_UNCW3</name>
<dbReference type="GO" id="GO:0005886">
    <property type="term" value="C:plasma membrane"/>
    <property type="evidence" value="ECO:0007669"/>
    <property type="project" value="UniProtKB-SubCell"/>
</dbReference>
<dbReference type="Proteomes" id="UP000215559">
    <property type="component" value="Unassembled WGS sequence"/>
</dbReference>
<keyword evidence="5 7" id="KW-1133">Transmembrane helix</keyword>
<keyword evidence="2 7" id="KW-1003">Cell membrane</keyword>
<evidence type="ECO:0000313" key="9">
    <source>
        <dbReference type="Proteomes" id="UP000215559"/>
    </source>
</evidence>
<keyword evidence="8" id="KW-0449">Lipoprotein</keyword>
<keyword evidence="4 7" id="KW-0812">Transmembrane</keyword>
<dbReference type="AlphaFoldDB" id="A0A235BPP0"/>
<keyword evidence="3 7" id="KW-0808">Transferase</keyword>
<dbReference type="PANTHER" id="PTHR30589">
    <property type="entry name" value="PROLIPOPROTEIN DIACYLGLYCERYL TRANSFERASE"/>
    <property type="match status" value="1"/>
</dbReference>